<protein>
    <submittedName>
        <fullName evidence="1">Uncharacterized protein</fullName>
    </submittedName>
</protein>
<sequence>MKLLILFALALCAYAAEMKNDEKEKRQAREGHLGGQLVYRAARKQEAVAPVEEPQEDDKASISRSDDQYRPGQVFSVNAQELLELQPERKAPVTGNQQFQQLYINPQQDQQDHQQFYFLEPQVGRQVSLQPSHAVITRPVYSSNGGEAAVGAALSVSDTGANSANAFDHDLLALLGQGQIRQEDTRLVQEDPRAQTYPQRQPQAAPTLQNVAPQYQQVERYVAKPNKKSAKSHAKIQNTVTTSPLPTAPQQYLIETTNVQQQQHQIHEQQQQVHEEQHQIQEPQHQQVQYRPAHQQQRLPQALRYMPIQPNQAVQQVIYERPDTQGLKIVAAPKLQQSQHQRPAESQQQRAQLAYKIVPQYTQSEISPKQYRIVEAPRSQPVRQEHRVTSPSLERPVAYLKRYPEPEKQRAVKIYEPQEQLPQQQVQGGEQYYLRPVYRTSDQRQRYELPAVTTKPEHQRVLEQAKASNAAAYVNKNLAPRKVVRLQQVPRDQNIKNEQSSEELSHRLQQTTNVENVNIEQHGRSLAEQRASLPPPKNNKAYTPEEFAALVAAGYAVTPVPVSALSLGIAQSRSSEEAVTSHPVRMLIPRARLSHSRRHQYLPLRGDDAP</sequence>
<dbReference type="Proteomes" id="UP000824533">
    <property type="component" value="Linkage Group LG22"/>
</dbReference>
<name>A0ACC1CKS4_9NEOP</name>
<comment type="caution">
    <text evidence="1">The sequence shown here is derived from an EMBL/GenBank/DDBJ whole genome shotgun (WGS) entry which is preliminary data.</text>
</comment>
<evidence type="ECO:0000313" key="2">
    <source>
        <dbReference type="Proteomes" id="UP000824533"/>
    </source>
</evidence>
<proteinExistence type="predicted"/>
<dbReference type="EMBL" id="CM034408">
    <property type="protein sequence ID" value="KAJ0172186.1"/>
    <property type="molecule type" value="Genomic_DNA"/>
</dbReference>
<organism evidence="1 2">
    <name type="scientific">Dendrolimus kikuchii</name>
    <dbReference type="NCBI Taxonomy" id="765133"/>
    <lineage>
        <taxon>Eukaryota</taxon>
        <taxon>Metazoa</taxon>
        <taxon>Ecdysozoa</taxon>
        <taxon>Arthropoda</taxon>
        <taxon>Hexapoda</taxon>
        <taxon>Insecta</taxon>
        <taxon>Pterygota</taxon>
        <taxon>Neoptera</taxon>
        <taxon>Endopterygota</taxon>
        <taxon>Lepidoptera</taxon>
        <taxon>Glossata</taxon>
        <taxon>Ditrysia</taxon>
        <taxon>Bombycoidea</taxon>
        <taxon>Lasiocampidae</taxon>
        <taxon>Dendrolimus</taxon>
    </lineage>
</organism>
<evidence type="ECO:0000313" key="1">
    <source>
        <dbReference type="EMBL" id="KAJ0172186.1"/>
    </source>
</evidence>
<reference evidence="1 2" key="1">
    <citation type="journal article" date="2021" name="Front. Genet.">
        <title>Chromosome-Level Genome Assembly Reveals Significant Gene Expansion in the Toll and IMD Signaling Pathways of Dendrolimus kikuchii.</title>
        <authorList>
            <person name="Zhou J."/>
            <person name="Wu P."/>
            <person name="Xiong Z."/>
            <person name="Liu N."/>
            <person name="Zhao N."/>
            <person name="Ji M."/>
            <person name="Qiu Y."/>
            <person name="Yang B."/>
        </authorList>
    </citation>
    <scope>NUCLEOTIDE SEQUENCE [LARGE SCALE GENOMIC DNA]</scope>
    <source>
        <strain evidence="1">Ann1</strain>
    </source>
</reference>
<gene>
    <name evidence="1" type="ORF">K1T71_012159</name>
</gene>
<keyword evidence="2" id="KW-1185">Reference proteome</keyword>
<accession>A0ACC1CKS4</accession>